<dbReference type="Proteomes" id="UP000046680">
    <property type="component" value="Unassembled WGS sequence"/>
</dbReference>
<evidence type="ECO:0000313" key="1">
    <source>
        <dbReference type="EMBL" id="CFR96638.1"/>
    </source>
</evidence>
<sequence length="57" mass="5645">MPCSSAVSSPSSGSICEVWLAPLVANLRANLPSASARARIASTCSGGPPMTVWVGAA</sequence>
<evidence type="ECO:0000313" key="3">
    <source>
        <dbReference type="EMBL" id="CNV63339.1"/>
    </source>
</evidence>
<dbReference type="EMBL" id="CQQC01001093">
    <property type="protein sequence ID" value="CNV63339.1"/>
    <property type="molecule type" value="Genomic_DNA"/>
</dbReference>
<protein>
    <submittedName>
        <fullName evidence="2">Uncharacterized protein</fullName>
    </submittedName>
</protein>
<evidence type="ECO:0000313" key="2">
    <source>
        <dbReference type="EMBL" id="CKS03661.1"/>
    </source>
</evidence>
<evidence type="ECO:0000313" key="5">
    <source>
        <dbReference type="Proteomes" id="UP000039217"/>
    </source>
</evidence>
<organism evidence="2 8">
    <name type="scientific">Mycobacterium tuberculosis</name>
    <dbReference type="NCBI Taxonomy" id="1773"/>
    <lineage>
        <taxon>Bacteria</taxon>
        <taxon>Bacillati</taxon>
        <taxon>Actinomycetota</taxon>
        <taxon>Actinomycetes</taxon>
        <taxon>Mycobacteriales</taxon>
        <taxon>Mycobacteriaceae</taxon>
        <taxon>Mycobacterium</taxon>
        <taxon>Mycobacterium tuberculosis complex</taxon>
    </lineage>
</organism>
<evidence type="ECO:0000313" key="4">
    <source>
        <dbReference type="EMBL" id="COW38040.1"/>
    </source>
</evidence>
<evidence type="ECO:0000313" key="8">
    <source>
        <dbReference type="Proteomes" id="UP000050164"/>
    </source>
</evidence>
<dbReference type="Proteomes" id="UP000050164">
    <property type="component" value="Unassembled WGS sequence"/>
</dbReference>
<evidence type="ECO:0000313" key="7">
    <source>
        <dbReference type="Proteomes" id="UP000048600"/>
    </source>
</evidence>
<dbReference type="EMBL" id="CNFT01000621">
    <property type="protein sequence ID" value="CKS03661.1"/>
    <property type="molecule type" value="Genomic_DNA"/>
</dbReference>
<dbReference type="Proteomes" id="UP000048600">
    <property type="component" value="Unassembled WGS sequence"/>
</dbReference>
<reference evidence="5 6" key="1">
    <citation type="submission" date="2015-03" db="EMBL/GenBank/DDBJ databases">
        <authorList>
            <consortium name="Pathogen Informatics"/>
        </authorList>
    </citation>
    <scope>NUCLEOTIDE SEQUENCE [LARGE SCALE GENOMIC DNA]</scope>
    <source>
        <strain evidence="2 8">Bir 185</strain>
        <strain evidence="1 6">C09601061</strain>
        <strain evidence="3 5">D00501624</strain>
        <strain evidence="4 7">P00601463</strain>
    </source>
</reference>
<evidence type="ECO:0000313" key="6">
    <source>
        <dbReference type="Proteomes" id="UP000046680"/>
    </source>
</evidence>
<name>A0A655A7P7_MYCTX</name>
<gene>
    <name evidence="1" type="ORF">ERS007657_03287</name>
    <name evidence="3" type="ORF">ERS007661_02844</name>
    <name evidence="4" type="ORF">ERS007741_02360</name>
    <name evidence="2" type="ORF">ERS027659_02549</name>
</gene>
<dbReference type="Proteomes" id="UP000039217">
    <property type="component" value="Unassembled WGS sequence"/>
</dbReference>
<dbReference type="EMBL" id="CGCX01001526">
    <property type="protein sequence ID" value="CFR96638.1"/>
    <property type="molecule type" value="Genomic_DNA"/>
</dbReference>
<proteinExistence type="predicted"/>
<dbReference type="EMBL" id="CHKL01000264">
    <property type="protein sequence ID" value="COW38040.1"/>
    <property type="molecule type" value="Genomic_DNA"/>
</dbReference>
<dbReference type="AlphaFoldDB" id="A0A655A7P7"/>
<accession>A0A655A7P7</accession>